<feature type="transmembrane region" description="Helical" evidence="1">
    <location>
        <begin position="128"/>
        <end position="146"/>
    </location>
</feature>
<organism evidence="2 3">
    <name type="scientific">Candidatus Paralactobacillus gallistercoris</name>
    <dbReference type="NCBI Taxonomy" id="2838724"/>
    <lineage>
        <taxon>Bacteria</taxon>
        <taxon>Bacillati</taxon>
        <taxon>Bacillota</taxon>
        <taxon>Bacilli</taxon>
        <taxon>Lactobacillales</taxon>
        <taxon>Lactobacillaceae</taxon>
        <taxon>Lactobacillus</taxon>
    </lineage>
</organism>
<keyword evidence="1" id="KW-1133">Transmembrane helix</keyword>
<evidence type="ECO:0000256" key="1">
    <source>
        <dbReference type="SAM" id="Phobius"/>
    </source>
</evidence>
<accession>A0A948TJJ1</accession>
<sequence>MHKMINETGKVSCKQGLTDYFHGLFDAAGQTTARGFWYGMLGETLIYGGVLLVFILLTCLAQGPAHALNHFIAISLFIGELPLCLLLECCLVPLVIRRLRDIGLKANGIVLVFIIITVLNALLVRNLIIVAAIINIVLFSLPSNWLQKFKNKRYLRPFIKD</sequence>
<feature type="transmembrane region" description="Helical" evidence="1">
    <location>
        <begin position="44"/>
        <end position="65"/>
    </location>
</feature>
<evidence type="ECO:0000313" key="3">
    <source>
        <dbReference type="Proteomes" id="UP000777303"/>
    </source>
</evidence>
<feature type="transmembrane region" description="Helical" evidence="1">
    <location>
        <begin position="102"/>
        <end position="122"/>
    </location>
</feature>
<evidence type="ECO:0000313" key="2">
    <source>
        <dbReference type="EMBL" id="MBU3851813.1"/>
    </source>
</evidence>
<keyword evidence="1" id="KW-0812">Transmembrane</keyword>
<reference evidence="2" key="2">
    <citation type="submission" date="2021-04" db="EMBL/GenBank/DDBJ databases">
        <authorList>
            <person name="Gilroy R."/>
        </authorList>
    </citation>
    <scope>NUCLEOTIDE SEQUENCE</scope>
    <source>
        <strain evidence="2">F6-6636</strain>
    </source>
</reference>
<name>A0A948TJJ1_9LACO</name>
<dbReference type="EMBL" id="JAHLFS010000050">
    <property type="protein sequence ID" value="MBU3851813.1"/>
    <property type="molecule type" value="Genomic_DNA"/>
</dbReference>
<protein>
    <recommendedName>
        <fullName evidence="4">DUF805 domain-containing protein</fullName>
    </recommendedName>
</protein>
<feature type="transmembrane region" description="Helical" evidence="1">
    <location>
        <begin position="71"/>
        <end position="95"/>
    </location>
</feature>
<keyword evidence="1" id="KW-0472">Membrane</keyword>
<dbReference type="AlphaFoldDB" id="A0A948TJJ1"/>
<comment type="caution">
    <text evidence="2">The sequence shown here is derived from an EMBL/GenBank/DDBJ whole genome shotgun (WGS) entry which is preliminary data.</text>
</comment>
<proteinExistence type="predicted"/>
<evidence type="ECO:0008006" key="4">
    <source>
        <dbReference type="Google" id="ProtNLM"/>
    </source>
</evidence>
<dbReference type="Proteomes" id="UP000777303">
    <property type="component" value="Unassembled WGS sequence"/>
</dbReference>
<reference evidence="2" key="1">
    <citation type="journal article" date="2021" name="PeerJ">
        <title>Extensive microbial diversity within the chicken gut microbiome revealed by metagenomics and culture.</title>
        <authorList>
            <person name="Gilroy R."/>
            <person name="Ravi A."/>
            <person name="Getino M."/>
            <person name="Pursley I."/>
            <person name="Horton D.L."/>
            <person name="Alikhan N.F."/>
            <person name="Baker D."/>
            <person name="Gharbi K."/>
            <person name="Hall N."/>
            <person name="Watson M."/>
            <person name="Adriaenssens E.M."/>
            <person name="Foster-Nyarko E."/>
            <person name="Jarju S."/>
            <person name="Secka A."/>
            <person name="Antonio M."/>
            <person name="Oren A."/>
            <person name="Chaudhuri R.R."/>
            <person name="La Ragione R."/>
            <person name="Hildebrand F."/>
            <person name="Pallen M.J."/>
        </authorList>
    </citation>
    <scope>NUCLEOTIDE SEQUENCE</scope>
    <source>
        <strain evidence="2">F6-6636</strain>
    </source>
</reference>
<gene>
    <name evidence="2" type="ORF">H9901_03845</name>
</gene>